<proteinExistence type="predicted"/>
<evidence type="ECO:0000256" key="1">
    <source>
        <dbReference type="SAM" id="SignalP"/>
    </source>
</evidence>
<name>A0A1E3QWZ8_9ASCO</name>
<accession>A0A1E3QWZ8</accession>
<evidence type="ECO:0000313" key="2">
    <source>
        <dbReference type="EMBL" id="ODQ82186.1"/>
    </source>
</evidence>
<keyword evidence="1" id="KW-0732">Signal</keyword>
<evidence type="ECO:0000313" key="3">
    <source>
        <dbReference type="Proteomes" id="UP000094336"/>
    </source>
</evidence>
<feature type="chain" id="PRO_5009134424" evidence="1">
    <location>
        <begin position="18"/>
        <end position="132"/>
    </location>
</feature>
<dbReference type="EMBL" id="KV454426">
    <property type="protein sequence ID" value="ODQ82186.1"/>
    <property type="molecule type" value="Genomic_DNA"/>
</dbReference>
<protein>
    <submittedName>
        <fullName evidence="2">Uncharacterized protein</fullName>
    </submittedName>
</protein>
<dbReference type="GeneID" id="30148792"/>
<feature type="signal peptide" evidence="1">
    <location>
        <begin position="1"/>
        <end position="17"/>
    </location>
</feature>
<dbReference type="Proteomes" id="UP000094336">
    <property type="component" value="Unassembled WGS sequence"/>
</dbReference>
<sequence length="132" mass="13676">MKLSDIILLLAPAAALANPLNHVHAKRDARPVVVTVYETQLVKVSVGSSQILEMGLTSLSYFSSMSNVLSSTTPTTLVTSVVATGSSIKASDNSSTTVSTETGVAAYAVKGKGITYSPYADDGSSKEIDYGT</sequence>
<organism evidence="2 3">
    <name type="scientific">Babjeviella inositovora NRRL Y-12698</name>
    <dbReference type="NCBI Taxonomy" id="984486"/>
    <lineage>
        <taxon>Eukaryota</taxon>
        <taxon>Fungi</taxon>
        <taxon>Dikarya</taxon>
        <taxon>Ascomycota</taxon>
        <taxon>Saccharomycotina</taxon>
        <taxon>Pichiomycetes</taxon>
        <taxon>Serinales incertae sedis</taxon>
        <taxon>Babjeviella</taxon>
    </lineage>
</organism>
<keyword evidence="3" id="KW-1185">Reference proteome</keyword>
<dbReference type="RefSeq" id="XP_018987514.1">
    <property type="nucleotide sequence ID" value="XM_019130939.1"/>
</dbReference>
<gene>
    <name evidence="2" type="ORF">BABINDRAFT_173123</name>
</gene>
<reference evidence="3" key="1">
    <citation type="submission" date="2016-05" db="EMBL/GenBank/DDBJ databases">
        <title>Comparative genomics of biotechnologically important yeasts.</title>
        <authorList>
            <consortium name="DOE Joint Genome Institute"/>
            <person name="Riley R."/>
            <person name="Haridas S."/>
            <person name="Wolfe K.H."/>
            <person name="Lopes M.R."/>
            <person name="Hittinger C.T."/>
            <person name="Goker M."/>
            <person name="Salamov A."/>
            <person name="Wisecaver J."/>
            <person name="Long T.M."/>
            <person name="Aerts A.L."/>
            <person name="Barry K."/>
            <person name="Choi C."/>
            <person name="Clum A."/>
            <person name="Coughlan A.Y."/>
            <person name="Deshpande S."/>
            <person name="Douglass A.P."/>
            <person name="Hanson S.J."/>
            <person name="Klenk H.-P."/>
            <person name="Labutti K."/>
            <person name="Lapidus A."/>
            <person name="Lindquist E."/>
            <person name="Lipzen A."/>
            <person name="Meier-Kolthoff J.P."/>
            <person name="Ohm R.A."/>
            <person name="Otillar R.P."/>
            <person name="Pangilinan J."/>
            <person name="Peng Y."/>
            <person name="Rokas A."/>
            <person name="Rosa C.A."/>
            <person name="Scheuner C."/>
            <person name="Sibirny A.A."/>
            <person name="Slot J.C."/>
            <person name="Stielow J.B."/>
            <person name="Sun H."/>
            <person name="Kurtzman C.P."/>
            <person name="Blackwell M."/>
            <person name="Grigoriev I.V."/>
            <person name="Jeffries T.W."/>
        </authorList>
    </citation>
    <scope>NUCLEOTIDE SEQUENCE [LARGE SCALE GENOMIC DNA]</scope>
    <source>
        <strain evidence="3">NRRL Y-12698</strain>
    </source>
</reference>
<dbReference type="AlphaFoldDB" id="A0A1E3QWZ8"/>